<reference evidence="1" key="1">
    <citation type="submission" date="2013-11" db="EMBL/GenBank/DDBJ databases">
        <authorList>
            <person name="Aslett M."/>
        </authorList>
    </citation>
    <scope>NUCLEOTIDE SEQUENCE [LARGE SCALE GENOMIC DNA]</scope>
    <source>
        <strain evidence="1">Edinburgh</strain>
    </source>
</reference>
<evidence type="ECO:0000313" key="2">
    <source>
        <dbReference type="WBParaSite" id="TMUE_0000000313.1"/>
    </source>
</evidence>
<name>A0A5S6QPN0_TRIMR</name>
<dbReference type="WBParaSite" id="TMUE_2000008837.1">
    <property type="protein sequence ID" value="TMUE_2000008837.1"/>
    <property type="gene ID" value="WBGene00302679"/>
</dbReference>
<proteinExistence type="predicted"/>
<reference evidence="1" key="2">
    <citation type="submission" date="2014-03" db="EMBL/GenBank/DDBJ databases">
        <title>The whipworm genome and dual-species transcriptomics of an intimate host-pathogen interaction.</title>
        <authorList>
            <person name="Foth B.J."/>
            <person name="Tsai I.J."/>
            <person name="Reid A.J."/>
            <person name="Bancroft A.J."/>
            <person name="Nichol S."/>
            <person name="Tracey A."/>
            <person name="Holroyd N."/>
            <person name="Cotton J.A."/>
            <person name="Stanley E.J."/>
            <person name="Zarowiecki M."/>
            <person name="Liu J.Z."/>
            <person name="Huckvale T."/>
            <person name="Cooper P.J."/>
            <person name="Grencis R.K."/>
            <person name="Berriman M."/>
        </authorList>
    </citation>
    <scope>NUCLEOTIDE SEQUENCE [LARGE SCALE GENOMIC DNA]</scope>
    <source>
        <strain evidence="1">Edinburgh</strain>
    </source>
</reference>
<evidence type="ECO:0000313" key="3">
    <source>
        <dbReference type="WBParaSite" id="TMUE_2000008837.1"/>
    </source>
</evidence>
<dbReference type="AlphaFoldDB" id="A0A5S6QPN0"/>
<evidence type="ECO:0000313" key="1">
    <source>
        <dbReference type="Proteomes" id="UP000046395"/>
    </source>
</evidence>
<reference evidence="2 3" key="3">
    <citation type="submission" date="2019-12" db="UniProtKB">
        <authorList>
            <consortium name="WormBaseParasite"/>
        </authorList>
    </citation>
    <scope>IDENTIFICATION</scope>
</reference>
<dbReference type="WBParaSite" id="TMUE_0000000313.1">
    <property type="protein sequence ID" value="TMUE_0000000313.1"/>
    <property type="gene ID" value="WBGene00296254"/>
</dbReference>
<dbReference type="Proteomes" id="UP000046395">
    <property type="component" value="Unassembled WGS sequence"/>
</dbReference>
<keyword evidence="1" id="KW-1185">Reference proteome</keyword>
<organism evidence="1 3">
    <name type="scientific">Trichuris muris</name>
    <name type="common">Mouse whipworm</name>
    <dbReference type="NCBI Taxonomy" id="70415"/>
    <lineage>
        <taxon>Eukaryota</taxon>
        <taxon>Metazoa</taxon>
        <taxon>Ecdysozoa</taxon>
        <taxon>Nematoda</taxon>
        <taxon>Enoplea</taxon>
        <taxon>Dorylaimia</taxon>
        <taxon>Trichinellida</taxon>
        <taxon>Trichuridae</taxon>
        <taxon>Trichuris</taxon>
    </lineage>
</organism>
<protein>
    <submittedName>
        <fullName evidence="2 3">Uncharacterized protein</fullName>
    </submittedName>
</protein>
<sequence length="139" mass="15543">MRVPCAFLPTPDRPHCPKLLAHGVQGAPEPNSPSEIPVQGRKALRPLAILLWRVLFIVLPLLMPFKRILADRLLGTMLDHFFESRATGPSVSRIFIQVAVGGSRSGKANMQWQCENENCDWQKCNMTACEYGVTRSTKN</sequence>
<accession>A0A5S6QPN0</accession>